<evidence type="ECO:0000313" key="1">
    <source>
        <dbReference type="EMBL" id="RIJ22215.1"/>
    </source>
</evidence>
<keyword evidence="2" id="KW-1185">Reference proteome</keyword>
<dbReference type="Proteomes" id="UP000265431">
    <property type="component" value="Unassembled WGS sequence"/>
</dbReference>
<reference evidence="1 2" key="1">
    <citation type="submission" date="2018-08" db="EMBL/GenBank/DDBJ databases">
        <title>Henriciella mobilis sp. nov., isolated from seawater.</title>
        <authorList>
            <person name="Cheng H."/>
            <person name="Wu Y.-H."/>
            <person name="Xu X.-W."/>
            <person name="Guo L.-L."/>
        </authorList>
    </citation>
    <scope>NUCLEOTIDE SEQUENCE [LARGE SCALE GENOMIC DNA]</scope>
    <source>
        <strain evidence="1 2">CCUG66934</strain>
    </source>
</reference>
<accession>A0A399QVM1</accession>
<protein>
    <submittedName>
        <fullName evidence="1">Uncharacterized protein</fullName>
    </submittedName>
</protein>
<proteinExistence type="predicted"/>
<sequence>MKKAVTLEEFVAAFGDVTGDACTRDTWLYKDLRIDDDELGWTLMEMAAAGHTVPSAFEIDPYKYLPDCGGWPFNQQCADLTLRELYAFSQFEARS</sequence>
<dbReference type="AlphaFoldDB" id="A0A399QVM1"/>
<evidence type="ECO:0000313" key="2">
    <source>
        <dbReference type="Proteomes" id="UP000265431"/>
    </source>
</evidence>
<organism evidence="1 2">
    <name type="scientific">Henriciella barbarensis</name>
    <dbReference type="NCBI Taxonomy" id="86342"/>
    <lineage>
        <taxon>Bacteria</taxon>
        <taxon>Pseudomonadati</taxon>
        <taxon>Pseudomonadota</taxon>
        <taxon>Alphaproteobacteria</taxon>
        <taxon>Hyphomonadales</taxon>
        <taxon>Hyphomonadaceae</taxon>
        <taxon>Henriciella</taxon>
    </lineage>
</organism>
<dbReference type="EMBL" id="QWGB01000007">
    <property type="protein sequence ID" value="RIJ22215.1"/>
    <property type="molecule type" value="Genomic_DNA"/>
</dbReference>
<gene>
    <name evidence="1" type="ORF">D1224_11710</name>
</gene>
<comment type="caution">
    <text evidence="1">The sequence shown here is derived from an EMBL/GenBank/DDBJ whole genome shotgun (WGS) entry which is preliminary data.</text>
</comment>
<name>A0A399QVM1_9PROT</name>